<gene>
    <name evidence="14" type="ORF">NP493_437g05013</name>
</gene>
<dbReference type="GO" id="GO:0005829">
    <property type="term" value="C:cytosol"/>
    <property type="evidence" value="ECO:0007669"/>
    <property type="project" value="UniProtKB-SubCell"/>
</dbReference>
<feature type="binding site" evidence="11">
    <location>
        <position position="224"/>
    </location>
    <ligand>
        <name>Zn(2+)</name>
        <dbReference type="ChEBI" id="CHEBI:29105"/>
    </ligand>
</feature>
<dbReference type="NCBIfam" id="NF004281">
    <property type="entry name" value="PRK05690.1"/>
    <property type="match status" value="1"/>
</dbReference>
<dbReference type="GO" id="GO:0070566">
    <property type="term" value="F:adenylyltransferase activity"/>
    <property type="evidence" value="ECO:0007669"/>
    <property type="project" value="InterPro"/>
</dbReference>
<keyword evidence="15" id="KW-1185">Reference proteome</keyword>
<reference evidence="14" key="1">
    <citation type="journal article" date="2023" name="Mol. Biol. Evol.">
        <title>Third-Generation Sequencing Reveals the Adaptive Role of the Epigenome in Three Deep-Sea Polychaetes.</title>
        <authorList>
            <person name="Perez M."/>
            <person name="Aroh O."/>
            <person name="Sun Y."/>
            <person name="Lan Y."/>
            <person name="Juniper S.K."/>
            <person name="Young C.R."/>
            <person name="Angers B."/>
            <person name="Qian P.Y."/>
        </authorList>
    </citation>
    <scope>NUCLEOTIDE SEQUENCE</scope>
    <source>
        <strain evidence="14">R07B-5</strain>
    </source>
</reference>
<evidence type="ECO:0000313" key="15">
    <source>
        <dbReference type="Proteomes" id="UP001209878"/>
    </source>
</evidence>
<dbReference type="GO" id="GO:0032447">
    <property type="term" value="P:protein urmylation"/>
    <property type="evidence" value="ECO:0007669"/>
    <property type="project" value="TreeGrafter"/>
</dbReference>
<accession>A0AAD9L0M1</accession>
<comment type="similarity">
    <text evidence="11">In the N-terminal section; belongs to the HesA/MoeB/ThiF family. UBA4 subfamily.</text>
</comment>
<dbReference type="Gene3D" id="3.40.50.720">
    <property type="entry name" value="NAD(P)-binding Rossmann-like Domain"/>
    <property type="match status" value="1"/>
</dbReference>
<evidence type="ECO:0000256" key="3">
    <source>
        <dbReference type="ARBA" id="ARBA00022679"/>
    </source>
</evidence>
<feature type="binding site" evidence="11">
    <location>
        <position position="296"/>
    </location>
    <ligand>
        <name>Zn(2+)</name>
        <dbReference type="ChEBI" id="CHEBI:29105"/>
    </ligand>
</feature>
<dbReference type="Gene3D" id="3.40.250.10">
    <property type="entry name" value="Rhodanese-like domain"/>
    <property type="match status" value="1"/>
</dbReference>
<dbReference type="HAMAP" id="MF_03049">
    <property type="entry name" value="MOCS3_Uba4"/>
    <property type="match status" value="1"/>
</dbReference>
<evidence type="ECO:0000256" key="12">
    <source>
        <dbReference type="SAM" id="Coils"/>
    </source>
</evidence>
<dbReference type="EC" id="2.8.1.-" evidence="11"/>
<feature type="binding site" evidence="11">
    <location>
        <position position="112"/>
    </location>
    <ligand>
        <name>ATP</name>
        <dbReference type="ChEBI" id="CHEBI:30616"/>
    </ligand>
</feature>
<organism evidence="14 15">
    <name type="scientific">Ridgeia piscesae</name>
    <name type="common">Tubeworm</name>
    <dbReference type="NCBI Taxonomy" id="27915"/>
    <lineage>
        <taxon>Eukaryota</taxon>
        <taxon>Metazoa</taxon>
        <taxon>Spiralia</taxon>
        <taxon>Lophotrochozoa</taxon>
        <taxon>Annelida</taxon>
        <taxon>Polychaeta</taxon>
        <taxon>Sedentaria</taxon>
        <taxon>Canalipalpata</taxon>
        <taxon>Sabellida</taxon>
        <taxon>Siboglinidae</taxon>
        <taxon>Ridgeia</taxon>
    </lineage>
</organism>
<keyword evidence="12" id="KW-0175">Coiled coil</keyword>
<sequence>MEQEIERLKAIIAEKDAELDMLKQKSKCDERESLPVTYTSHEEVPRHPPAAESLDNVSIVRYGRQLILPEIGVKGQLLLSKTSVLVVGAGGLGCPAAVYLAAAGVGCIGLVDYDAVDLGNLHRQILHTEARVGLAKAASAASSCNKLNSSVRCIPYNISLNSQNALGIIKEYDIILDATDNVATRYLLNDASVLAGKPLVSGSALRFEGQLTVYNHAGGPCYRCLFPQPPPADTVTNCSDGGVLGVVPGIIGCLQALEVVKLATGIGSSYAQRLLLFDALDGSFRTIKLRPRQTTCCVCGNQPTITELIDYEQFCGSRASDKIKRLNVLEEADRISVKEYSYIREQGAPHVLVDVRPSVETEICVLPNTTSILASSTFTFVSVNCCLQLSRSLKRLSDSVVYVVCRHGNDSQKAVLQLRERLRDQPVVVKDIIGGLTAWTQKIDPKFPTY</sequence>
<evidence type="ECO:0000256" key="4">
    <source>
        <dbReference type="ARBA" id="ARBA00022694"/>
    </source>
</evidence>
<evidence type="ECO:0000256" key="11">
    <source>
        <dbReference type="HAMAP-Rule" id="MF_03049"/>
    </source>
</evidence>
<keyword evidence="2 11" id="KW-0963">Cytoplasm</keyword>
<feature type="active site" description="Cysteine persulfide intermediate; for sulfurtransferase activity" evidence="11">
    <location>
        <position position="405"/>
    </location>
</feature>
<keyword evidence="5 11" id="KW-0479">Metal-binding</keyword>
<comment type="pathway">
    <text evidence="11">tRNA modification; 5-methoxycarbonylmethyl-2-thiouridine-tRNA biosynthesis.</text>
</comment>
<keyword evidence="7 11" id="KW-0862">Zinc</keyword>
<dbReference type="Pfam" id="PF00581">
    <property type="entry name" value="Rhodanese"/>
    <property type="match status" value="1"/>
</dbReference>
<dbReference type="InterPro" id="IPR045886">
    <property type="entry name" value="ThiF/MoeB/HesA"/>
</dbReference>
<feature type="coiled-coil region" evidence="12">
    <location>
        <begin position="5"/>
        <end position="32"/>
    </location>
</feature>
<feature type="binding site" evidence="11">
    <location>
        <position position="299"/>
    </location>
    <ligand>
        <name>Zn(2+)</name>
        <dbReference type="ChEBI" id="CHEBI:29105"/>
    </ligand>
</feature>
<comment type="cofactor">
    <cofactor evidence="11">
        <name>Zn(2+)</name>
        <dbReference type="ChEBI" id="CHEBI:29105"/>
    </cofactor>
    <text evidence="11">Binds 1 zinc ion per subunit.</text>
</comment>
<comment type="caution">
    <text evidence="14">The sequence shown here is derived from an EMBL/GenBank/DDBJ whole genome shotgun (WGS) entry which is preliminary data.</text>
</comment>
<dbReference type="GO" id="GO:0004792">
    <property type="term" value="F:thiosulfate-cyanide sulfurtransferase activity"/>
    <property type="evidence" value="ECO:0007669"/>
    <property type="project" value="TreeGrafter"/>
</dbReference>
<keyword evidence="9 11" id="KW-0501">Molybdenum cofactor biosynthesis</keyword>
<keyword evidence="10 11" id="KW-0511">Multifunctional enzyme</keyword>
<dbReference type="Proteomes" id="UP001209878">
    <property type="component" value="Unassembled WGS sequence"/>
</dbReference>
<dbReference type="EMBL" id="JAODUO010000437">
    <property type="protein sequence ID" value="KAK2180587.1"/>
    <property type="molecule type" value="Genomic_DNA"/>
</dbReference>
<dbReference type="SUPFAM" id="SSF69572">
    <property type="entry name" value="Activating enzymes of the ubiquitin-like proteins"/>
    <property type="match status" value="1"/>
</dbReference>
<evidence type="ECO:0000256" key="8">
    <source>
        <dbReference type="ARBA" id="ARBA00022840"/>
    </source>
</evidence>
<keyword evidence="3 11" id="KW-0808">Transferase</keyword>
<keyword evidence="6 11" id="KW-0547">Nucleotide-binding</keyword>
<evidence type="ECO:0000259" key="13">
    <source>
        <dbReference type="PROSITE" id="PS50206"/>
    </source>
</evidence>
<dbReference type="GO" id="GO:0006777">
    <property type="term" value="P:Mo-molybdopterin cofactor biosynthetic process"/>
    <property type="evidence" value="ECO:0007669"/>
    <property type="project" value="UniProtKB-UniRule"/>
</dbReference>
<keyword evidence="8 11" id="KW-0067">ATP-binding</keyword>
<feature type="binding site" evidence="11">
    <location>
        <begin position="119"/>
        <end position="123"/>
    </location>
    <ligand>
        <name>ATP</name>
        <dbReference type="ChEBI" id="CHEBI:30616"/>
    </ligand>
</feature>
<evidence type="ECO:0000256" key="5">
    <source>
        <dbReference type="ARBA" id="ARBA00022723"/>
    </source>
</evidence>
<dbReference type="InterPro" id="IPR036873">
    <property type="entry name" value="Rhodanese-like_dom_sf"/>
</dbReference>
<dbReference type="CDD" id="cd00757">
    <property type="entry name" value="ThiF_MoeB_HesA_family"/>
    <property type="match status" value="1"/>
</dbReference>
<dbReference type="Pfam" id="PF00899">
    <property type="entry name" value="ThiF"/>
    <property type="match status" value="1"/>
</dbReference>
<dbReference type="PROSITE" id="PS50206">
    <property type="entry name" value="RHODANESE_3"/>
    <property type="match status" value="1"/>
</dbReference>
<proteinExistence type="inferred from homology"/>
<evidence type="ECO:0000313" key="14">
    <source>
        <dbReference type="EMBL" id="KAK2180587.1"/>
    </source>
</evidence>
<comment type="function">
    <text evidence="11">Plays a central role in 2-thiolation of mcm(5)S(2)U at tRNA wobble positions of cytosolic tRNA(Lys), tRNA(Glu) and tRNA(Gln). Acts by mediating the C-terminal thiocarboxylation of the sulfur carrier URM1. Its N-terminus first activates URM1 as acyl-adenylate (-COAMP), then the persulfide sulfur on the catalytic cysteine is transferred to URM1 to form thiocarboxylation (-COSH) of its C-terminus. The reaction probably involves hydrogen sulfide that is generated from the persulfide intermediate and that acts as nucleophile towards URM1. Subsequently, a transient disulfide bond is formed. Does not use thiosulfate as sulfur donor; NFS1 probably acting as a sulfur donor for thiocarboxylation reactions.</text>
</comment>
<dbReference type="AlphaFoldDB" id="A0AAD9L0M1"/>
<dbReference type="InterPro" id="IPR000594">
    <property type="entry name" value="ThiF_NAD_FAD-bd"/>
</dbReference>
<protein>
    <recommendedName>
        <fullName evidence="11">Adenylyltransferase and sulfurtransferase MOCS3 homolog</fullName>
    </recommendedName>
    <alternativeName>
        <fullName evidence="11">UBA4 homolog</fullName>
    </alternativeName>
    <alternativeName>
        <fullName evidence="11">Ubiquitin-like protein activator 4 homolog</fullName>
    </alternativeName>
    <domain>
        <recommendedName>
            <fullName evidence="11">Adenylyltransferase</fullName>
            <ecNumber evidence="11">2.7.7.-</ecNumber>
        </recommendedName>
    </domain>
    <domain>
        <recommendedName>
            <fullName evidence="11">Sulfurtransferase</fullName>
            <ecNumber evidence="11">2.8.1.-</ecNumber>
        </recommendedName>
    </domain>
</protein>
<dbReference type="GO" id="GO:0002143">
    <property type="term" value="P:tRNA wobble position uridine thiolation"/>
    <property type="evidence" value="ECO:0007669"/>
    <property type="project" value="InterPro"/>
</dbReference>
<feature type="binding site" evidence="11">
    <location>
        <position position="91"/>
    </location>
    <ligand>
        <name>ATP</name>
        <dbReference type="ChEBI" id="CHEBI:30616"/>
    </ligand>
</feature>
<feature type="binding site" evidence="11">
    <location>
        <begin position="180"/>
        <end position="181"/>
    </location>
    <ligand>
        <name>ATP</name>
        <dbReference type="ChEBI" id="CHEBI:30616"/>
    </ligand>
</feature>
<comment type="subcellular location">
    <subcellularLocation>
        <location evidence="1">Cytoplasm</location>
        <location evidence="1">Cytosol</location>
    </subcellularLocation>
</comment>
<feature type="active site" description="Glycyl thioester intermediate; for adenylyltransferase activity" evidence="11">
    <location>
        <position position="238"/>
    </location>
</feature>
<evidence type="ECO:0000256" key="1">
    <source>
        <dbReference type="ARBA" id="ARBA00004514"/>
    </source>
</evidence>
<dbReference type="InterPro" id="IPR035985">
    <property type="entry name" value="Ubiquitin-activating_enz"/>
</dbReference>
<dbReference type="SMART" id="SM00450">
    <property type="entry name" value="RHOD"/>
    <property type="match status" value="1"/>
</dbReference>
<dbReference type="GO" id="GO:0005524">
    <property type="term" value="F:ATP binding"/>
    <property type="evidence" value="ECO:0007669"/>
    <property type="project" value="UniProtKB-KW"/>
</dbReference>
<name>A0AAD9L0M1_RIDPI</name>
<dbReference type="InterPro" id="IPR028885">
    <property type="entry name" value="MOCS3/Uba4"/>
</dbReference>
<dbReference type="EC" id="2.7.7.-" evidence="11"/>
<dbReference type="PANTHER" id="PTHR10953:SF102">
    <property type="entry name" value="ADENYLYLTRANSFERASE AND SULFURTRANSFERASE MOCS3"/>
    <property type="match status" value="1"/>
</dbReference>
<dbReference type="InterPro" id="IPR001763">
    <property type="entry name" value="Rhodanese-like_dom"/>
</dbReference>
<evidence type="ECO:0000256" key="10">
    <source>
        <dbReference type="ARBA" id="ARBA00023268"/>
    </source>
</evidence>
<dbReference type="FunFam" id="3.40.250.10:FF:000014">
    <property type="entry name" value="Adenylyltransferase and sulfurtransferase MOCS3"/>
    <property type="match status" value="1"/>
</dbReference>
<dbReference type="FunFam" id="3.40.50.720:FF:000206">
    <property type="entry name" value="Adenylyltransferase and sulfurtransferase MOCS3"/>
    <property type="match status" value="1"/>
</dbReference>
<evidence type="ECO:0000256" key="7">
    <source>
        <dbReference type="ARBA" id="ARBA00022833"/>
    </source>
</evidence>
<evidence type="ECO:0000256" key="6">
    <source>
        <dbReference type="ARBA" id="ARBA00022741"/>
    </source>
</evidence>
<feature type="binding site" evidence="11">
    <location>
        <position position="221"/>
    </location>
    <ligand>
        <name>Zn(2+)</name>
        <dbReference type="ChEBI" id="CHEBI:29105"/>
    </ligand>
</feature>
<dbReference type="PANTHER" id="PTHR10953">
    <property type="entry name" value="UBIQUITIN-ACTIVATING ENZYME E1"/>
    <property type="match status" value="1"/>
</dbReference>
<dbReference type="GO" id="GO:0042292">
    <property type="term" value="F:URM1 activating enzyme activity"/>
    <property type="evidence" value="ECO:0007669"/>
    <property type="project" value="TreeGrafter"/>
</dbReference>
<evidence type="ECO:0000256" key="2">
    <source>
        <dbReference type="ARBA" id="ARBA00022490"/>
    </source>
</evidence>
<evidence type="ECO:0000256" key="9">
    <source>
        <dbReference type="ARBA" id="ARBA00023150"/>
    </source>
</evidence>
<dbReference type="GO" id="GO:0046872">
    <property type="term" value="F:metal ion binding"/>
    <property type="evidence" value="ECO:0007669"/>
    <property type="project" value="UniProtKB-KW"/>
</dbReference>
<keyword evidence="4 11" id="KW-0819">tRNA processing</keyword>
<feature type="binding site" evidence="11">
    <location>
        <position position="136"/>
    </location>
    <ligand>
        <name>ATP</name>
        <dbReference type="ChEBI" id="CHEBI:30616"/>
    </ligand>
</feature>
<feature type="domain" description="Rhodanese" evidence="13">
    <location>
        <begin position="346"/>
        <end position="448"/>
    </location>
</feature>